<feature type="compositionally biased region" description="Low complexity" evidence="1">
    <location>
        <begin position="241"/>
        <end position="252"/>
    </location>
</feature>
<feature type="compositionally biased region" description="Basic residues" evidence="1">
    <location>
        <begin position="1177"/>
        <end position="1189"/>
    </location>
</feature>
<evidence type="ECO:0000256" key="1">
    <source>
        <dbReference type="SAM" id="MobiDB-lite"/>
    </source>
</evidence>
<feature type="region of interest" description="Disordered" evidence="1">
    <location>
        <begin position="146"/>
        <end position="198"/>
    </location>
</feature>
<feature type="region of interest" description="Disordered" evidence="1">
    <location>
        <begin position="240"/>
        <end position="261"/>
    </location>
</feature>
<feature type="region of interest" description="Disordered" evidence="1">
    <location>
        <begin position="926"/>
        <end position="947"/>
    </location>
</feature>
<name>A0A1B6DD64_9HEMI</name>
<feature type="region of interest" description="Disordered" evidence="1">
    <location>
        <begin position="1168"/>
        <end position="1199"/>
    </location>
</feature>
<feature type="compositionally biased region" description="Basic and acidic residues" evidence="1">
    <location>
        <begin position="103"/>
        <end position="128"/>
    </location>
</feature>
<feature type="compositionally biased region" description="Basic and acidic residues" evidence="1">
    <location>
        <begin position="167"/>
        <end position="192"/>
    </location>
</feature>
<feature type="compositionally biased region" description="Basic residues" evidence="1">
    <location>
        <begin position="711"/>
        <end position="720"/>
    </location>
</feature>
<feature type="region of interest" description="Disordered" evidence="1">
    <location>
        <begin position="2042"/>
        <end position="2083"/>
    </location>
</feature>
<feature type="compositionally biased region" description="Basic and acidic residues" evidence="1">
    <location>
        <begin position="1013"/>
        <end position="1040"/>
    </location>
</feature>
<feature type="compositionally biased region" description="Basic and acidic residues" evidence="1">
    <location>
        <begin position="938"/>
        <end position="947"/>
    </location>
</feature>
<feature type="region of interest" description="Disordered" evidence="1">
    <location>
        <begin position="103"/>
        <end position="133"/>
    </location>
</feature>
<sequence>MDSCRERAQDLIRLIQDADPVFAKSPEIIDIMSFIKRKTIEVSSIQPKINIQNLSNENKPSTLFSIDPSGDKLSYADIAAGRLSPCPFSDTVKEETTQLFNKEVKKTNPLEDEKPNKQSDLIETKECPPDTSIQKVVESVQQPRIVETLTVEQNHHRGRSPRRRHQNEKDQKSFVPKVHKEQPKGGRAKPDSDPTDNVPKLFEEISLTKQLVLPETKRGRSPSPMWVPGESISYAAILRGSSSRPESRSTTPDRLSKLQGHKSIKIKEPQEEVKLIAKDSWVPEHHQEAVSNSQFQDLPEQSTVQYTPGYEDVASNLTYPSGLFQSYLCPEGEVSSFIASGQQLISSGLGTYTTCQPYSGMPGTSQPLYMNESYITNNGSNRQQTDFKPSVFIDDKVTIDKSTPISSKQEINTVTVKFEDKSNSGYTHSENERPVNIPDNELNVSYARILAQGLTNKTVIPLSSESLAQCSHERSVSPSHDDKVMRKVETAVIKPHLVSDQVSDLKVEKKATDKKSIMNSNAIEKKKQTPKNKFDNKINESMCEKSVQEKELEKATLKKTTTKPTNVENIPIINTIKNKEGKKIRSNENNKQLKQKPILEHTQVVEKTEAPYSSELSKKKRHKHVKQEIDDKPEDTITNKLNDVIKNFEIHENKEVQEIIPELGKNSKKKRILGLKEKNEDKAIDLLNQYKAESVQSEITENVFQENKETKPKKKSKKGKLILLQSEKEPKLDDEKPLEKDNVLCKTAGEKSESESVSNEDVNKVTKNKKKKQVKKPEKDVQEISNRNIKNLDTRKKKRKTITDNVPGEIEGNIVVEGEVEGNVVVEDEGEGNVDNRSNTRSKRNKINKICHSCLSHSDSLKDSSGEVVLVSYPSKQTVEMLELVDDALVSDQVASRKKNKKIKATLETKENIEFIKNEIANVPEEKVSKKKQKRNKKLSENNMKDPQESDFLLLDAKNINSNQISDVNPNAIEVIPNIESVSMFEINNEEINGAHIAAPKRKVKQHKMAGRLNEEQNLKENGKTSKENKQYVSESKLDLNVDTVSSGKSNKKKNKNPRKESNDLVIESQPKQESVTKNKSGGKKKKGKSMVKEHMDDISSNEKETFKSEEGILKNIDSSKNCKEEINLLDIDVNVLKEINDPYDTSIKDGKKILTEKNLEEEISKDSELTVNLSKTHTKSKSKQRNKQAHKEFTPPAEKLSDIETVQITKVPLFVYKETSQHTFQTSNHESSNEALKCAENTSENLDKFNNKSRSEIKMLPNASELIKQTEPSDTLKVLSHNKTLDVGSGNLEDLKGSVVGLESKQEFLNLKAEEINTNQNFSDQIILKEENSFPSKVLENKFSQQANIKDVSLNSPDVIEIELNDNIEISTLTDQLKTHLGKPLFAFETDEHKMQSIDYEEEHVSNPVKKSDEVQRVCNTASEQDQKNNVFKDVGDNFDENKICTQPKVNKSKTELTKPQIENVVEISNNDVIELKNEEPKDRIEDKSSPIQKNDNNLEEHNKIKPYSIKDDDKVTFLNTEVIEENKVQIKPQSTKDTNVLLEMGNSLGDFVKSSTTIEDELPILEIIQSEIDGKNSCSQDVSVKSSYEVEDRASHHLLSGNEKSKITKADIIVNSFDSSNIIIPEVKHKSAQKIKIEETEIPECKKRKKTKVDVKVQSYDSSKIVVPENKHHSSQCIKVEELQIICEKSSAETDSKSYKGPINTSQEIDYTPKKSIEDKAEVKIHSFDSAKVVIPENKQKATQCIKVQQAEIKHESCSIESSNKDLYKRVNVFKGNEGNKNGKKSQLVDVKTQNFDVSKATIPENKQEFAQNIKVELTEMEKKNDSNTVETVSNTGGLESLKSTSEYISKKGNKKGKKATVDGKGQSFDSSKVVISEVKQNIKVDQTRTSEVKLQEDPTKSKLVDIDEETSKSGTVSKKNKKKGVKMAVDVKAQAYDNYSKVNIPEVVHKSAQIIKVELLETKSRDSQTENKCSNSTITLESKVESKEENKKADKKSSANIIKQPDVCYNVEPSEIESLQHITDSVPKLEIKSLGVHTGSEISGTDDASNLAPKSEKINKKGNKKNKKSPAPEGLQDSNEKTFSKMISNKKSNGNKSDTVIPQVGVSAEALCRARETSEEKQTIDSPMKSTALLSFTPPWMEKVMLTTSTPLFENKTEPILTTQAAEIGIFGSVKQRPKHEQDTPLGKKENNVEKKRQNKKGKHQEECEVNADVDIELTTHEFIEAERTMQRTSPAKHIDFKNVDLSLQLIPEGFKKIRVKPVAIMKNVNNETIDFNKLSEQGLPKLLTNEDLENKLIITDVEESNNEIIGSNVVIDFATCDQQEDKEKDTNVEKREVIPKTVECQIQAFIPEEESRTNNEVLQSFINKETDRDFDKNEEFTKKEMFTEMETINNEDKKQDISVYDSVENISSQKE</sequence>
<feature type="compositionally biased region" description="Basic and acidic residues" evidence="1">
    <location>
        <begin position="2182"/>
        <end position="2199"/>
    </location>
</feature>
<feature type="compositionally biased region" description="Basic residues" evidence="1">
    <location>
        <begin position="156"/>
        <end position="166"/>
    </location>
</feature>
<protein>
    <submittedName>
        <fullName evidence="2">Uncharacterized protein</fullName>
    </submittedName>
</protein>
<accession>A0A1B6DD64</accession>
<feature type="region of interest" description="Disordered" evidence="1">
    <location>
        <begin position="998"/>
        <end position="1104"/>
    </location>
</feature>
<feature type="compositionally biased region" description="Basic and acidic residues" evidence="1">
    <location>
        <begin position="1091"/>
        <end position="1104"/>
    </location>
</feature>
<feature type="non-terminal residue" evidence="2">
    <location>
        <position position="2419"/>
    </location>
</feature>
<feature type="compositionally biased region" description="Basic residues" evidence="1">
    <location>
        <begin position="1081"/>
        <end position="1090"/>
    </location>
</feature>
<organism evidence="2">
    <name type="scientific">Clastoptera arizonana</name>
    <name type="common">Arizona spittle bug</name>
    <dbReference type="NCBI Taxonomy" id="38151"/>
    <lineage>
        <taxon>Eukaryota</taxon>
        <taxon>Metazoa</taxon>
        <taxon>Ecdysozoa</taxon>
        <taxon>Arthropoda</taxon>
        <taxon>Hexapoda</taxon>
        <taxon>Insecta</taxon>
        <taxon>Pterygota</taxon>
        <taxon>Neoptera</taxon>
        <taxon>Paraneoptera</taxon>
        <taxon>Hemiptera</taxon>
        <taxon>Auchenorrhyncha</taxon>
        <taxon>Cercopoidea</taxon>
        <taxon>Clastopteridae</taxon>
        <taxon>Clastoptera</taxon>
    </lineage>
</organism>
<reference evidence="2" key="1">
    <citation type="submission" date="2015-12" db="EMBL/GenBank/DDBJ databases">
        <title>De novo transcriptome assembly of four potential Pierce s Disease insect vectors from Arizona vineyards.</title>
        <authorList>
            <person name="Tassone E.E."/>
        </authorList>
    </citation>
    <scope>NUCLEOTIDE SEQUENCE</scope>
</reference>
<dbReference type="EMBL" id="GEDC01013664">
    <property type="protein sequence ID" value="JAS23634.1"/>
    <property type="molecule type" value="Transcribed_RNA"/>
</dbReference>
<feature type="compositionally biased region" description="Basic and acidic residues" evidence="1">
    <location>
        <begin position="726"/>
        <end position="754"/>
    </location>
</feature>
<evidence type="ECO:0000313" key="2">
    <source>
        <dbReference type="EMBL" id="JAS23634.1"/>
    </source>
</evidence>
<feature type="region of interest" description="Disordered" evidence="1">
    <location>
        <begin position="2176"/>
        <end position="2210"/>
    </location>
</feature>
<feature type="region of interest" description="Disordered" evidence="1">
    <location>
        <begin position="1968"/>
        <end position="2001"/>
    </location>
</feature>
<gene>
    <name evidence="2" type="ORF">g.43521</name>
</gene>
<feature type="compositionally biased region" description="Polar residues" evidence="1">
    <location>
        <begin position="1973"/>
        <end position="1983"/>
    </location>
</feature>
<feature type="compositionally biased region" description="Basic and acidic residues" evidence="1">
    <location>
        <begin position="1985"/>
        <end position="2000"/>
    </location>
</feature>
<feature type="region of interest" description="Disordered" evidence="1">
    <location>
        <begin position="704"/>
        <end position="800"/>
    </location>
</feature>
<proteinExistence type="predicted"/>
<feature type="compositionally biased region" description="Basic residues" evidence="1">
    <location>
        <begin position="999"/>
        <end position="1010"/>
    </location>
</feature>